<evidence type="ECO:0000256" key="4">
    <source>
        <dbReference type="ARBA" id="ARBA00023088"/>
    </source>
</evidence>
<keyword evidence="8" id="KW-1185">Reference proteome</keyword>
<evidence type="ECO:0000313" key="7">
    <source>
        <dbReference type="EMBL" id="MBJ8350271.1"/>
    </source>
</evidence>
<dbReference type="Pfam" id="PF00746">
    <property type="entry name" value="Gram_pos_anchor"/>
    <property type="match status" value="1"/>
</dbReference>
<dbReference type="Gene3D" id="2.60.40.1140">
    <property type="entry name" value="Collagen-binding surface protein Cna, B-type domain"/>
    <property type="match status" value="2"/>
</dbReference>
<organism evidence="7 8">
    <name type="scientific">Streptococcus zalophi</name>
    <dbReference type="NCBI Taxonomy" id="640031"/>
    <lineage>
        <taxon>Bacteria</taxon>
        <taxon>Bacillati</taxon>
        <taxon>Bacillota</taxon>
        <taxon>Bacilli</taxon>
        <taxon>Lactobacillales</taxon>
        <taxon>Streptococcaceae</taxon>
        <taxon>Streptococcus</taxon>
    </lineage>
</organism>
<evidence type="ECO:0000256" key="2">
    <source>
        <dbReference type="ARBA" id="ARBA00022525"/>
    </source>
</evidence>
<keyword evidence="2" id="KW-0964">Secreted</keyword>
<dbReference type="AlphaFoldDB" id="A0A934PBQ1"/>
<dbReference type="Proteomes" id="UP000644875">
    <property type="component" value="Unassembled WGS sequence"/>
</dbReference>
<comment type="caution">
    <text evidence="7">The sequence shown here is derived from an EMBL/GenBank/DDBJ whole genome shotgun (WGS) entry which is preliminary data.</text>
</comment>
<evidence type="ECO:0000256" key="5">
    <source>
        <dbReference type="SAM" id="Phobius"/>
    </source>
</evidence>
<feature type="domain" description="Gram-positive cocci surface proteins LPxTG" evidence="6">
    <location>
        <begin position="218"/>
        <end position="251"/>
    </location>
</feature>
<name>A0A934PBQ1_9STRE</name>
<dbReference type="Pfam" id="PF05738">
    <property type="entry name" value="Cna_B"/>
    <property type="match status" value="2"/>
</dbReference>
<reference evidence="7 8" key="1">
    <citation type="journal article" date="2021" name="Int. J. Syst. Evol. Microbiol.">
        <title>Streptococcus vicugnae sp. nov., isolated from faeces of alpacas (Vicugna pacos) and cattle (Bos taurus), Streptococcus zalophi sp. nov., and Streptococcus pacificus sp. nov., isolated from respiratory tract of California sea lions (Zalophus californianus).</title>
        <authorList>
            <person name="Volokhov D.V."/>
            <person name="Zagorodnyaya T.A."/>
            <person name="Shen Z."/>
            <person name="Blom J."/>
            <person name="Furtak V.A."/>
            <person name="Eisenberg T."/>
            <person name="Fan P."/>
            <person name="Jeong K.C."/>
            <person name="Gao Y."/>
            <person name="Zhang S."/>
            <person name="Amselle M."/>
        </authorList>
    </citation>
    <scope>NUCLEOTIDE SEQUENCE [LARGE SCALE GENOMIC DNA]</scope>
    <source>
        <strain evidence="8">CSL7508-lung</strain>
    </source>
</reference>
<evidence type="ECO:0000313" key="8">
    <source>
        <dbReference type="Proteomes" id="UP000644875"/>
    </source>
</evidence>
<evidence type="ECO:0000259" key="6">
    <source>
        <dbReference type="PROSITE" id="PS50847"/>
    </source>
</evidence>
<dbReference type="NCBIfam" id="TIGR01167">
    <property type="entry name" value="LPXTG_anchor"/>
    <property type="match status" value="1"/>
</dbReference>
<dbReference type="RefSeq" id="WP_199568186.1">
    <property type="nucleotide sequence ID" value="NZ_JAENBP010000009.1"/>
</dbReference>
<proteinExistence type="predicted"/>
<evidence type="ECO:0000256" key="1">
    <source>
        <dbReference type="ARBA" id="ARBA00022512"/>
    </source>
</evidence>
<keyword evidence="5" id="KW-0472">Membrane</keyword>
<keyword evidence="4" id="KW-0572">Peptidoglycan-anchor</keyword>
<accession>A0A934PBQ1</accession>
<protein>
    <submittedName>
        <fullName evidence="7">Cna B-type domain-containing protein</fullName>
    </submittedName>
</protein>
<keyword evidence="3" id="KW-0732">Signal</keyword>
<dbReference type="CDD" id="cd00222">
    <property type="entry name" value="CollagenBindB"/>
    <property type="match status" value="2"/>
</dbReference>
<keyword evidence="1" id="KW-0134">Cell wall</keyword>
<gene>
    <name evidence="7" type="ORF">JHK64_06480</name>
</gene>
<dbReference type="InterPro" id="IPR019931">
    <property type="entry name" value="LPXTG_anchor"/>
</dbReference>
<sequence>VYTVKEVGKVDGYKVAIGDLDQGNVTITNTHTPAEISIKGSKTWKDAKNQDGIRPDEVVINLLADGVATGQTATVSKASDWSYEFKNLPKYKGGKEIVYSVTEDAVDGYTTTIDGYDVTNTHKPSTTKVVGKKTWDDADNKDKLRPESITVRLYANGKEVQHVVVTAKDKWSYGFENLPEYENGKKIEYSLSEDAVKGYTTEIKGYDITNVHHPKQPLPKTGESSTLLFSLVGLLVTGLAGIFAYKRYANN</sequence>
<feature type="non-terminal residue" evidence="7">
    <location>
        <position position="1"/>
    </location>
</feature>
<keyword evidence="5" id="KW-1133">Transmembrane helix</keyword>
<keyword evidence="5" id="KW-0812">Transmembrane</keyword>
<dbReference type="SUPFAM" id="SSF49478">
    <property type="entry name" value="Cna protein B-type domain"/>
    <property type="match status" value="2"/>
</dbReference>
<dbReference type="InterPro" id="IPR008454">
    <property type="entry name" value="Collagen-bd_Cna-like_B-typ_dom"/>
</dbReference>
<dbReference type="EMBL" id="JAENBP010000009">
    <property type="protein sequence ID" value="MBJ8350271.1"/>
    <property type="molecule type" value="Genomic_DNA"/>
</dbReference>
<dbReference type="PROSITE" id="PS50847">
    <property type="entry name" value="GRAM_POS_ANCHORING"/>
    <property type="match status" value="1"/>
</dbReference>
<evidence type="ECO:0000256" key="3">
    <source>
        <dbReference type="ARBA" id="ARBA00022729"/>
    </source>
</evidence>
<feature type="transmembrane region" description="Helical" evidence="5">
    <location>
        <begin position="227"/>
        <end position="245"/>
    </location>
</feature>